<dbReference type="InterPro" id="IPR023696">
    <property type="entry name" value="Ureohydrolase_dom_sf"/>
</dbReference>
<dbReference type="AlphaFoldDB" id="A0A3R5Q6N9"/>
<evidence type="ECO:0000313" key="3">
    <source>
        <dbReference type="Proteomes" id="UP000266721"/>
    </source>
</evidence>
<feature type="non-terminal residue" evidence="2">
    <location>
        <position position="1"/>
    </location>
</feature>
<accession>A0A3R5Q6N9</accession>
<sequence>MHKYLDGKEWPYLRESDYDHTGEGAGVGFNIGCGDCDYMAVFHQIILPIAYEFDPELVIVSAGFDAALGCPEINPSRGEMEVTPVCFAHFVNLISSLAGGKLCLVLEFCIYKEKASEKIPMDNTNT</sequence>
<dbReference type="PANTHER" id="PTHR10625:SF38">
    <property type="entry name" value="HISTONE DEACETYLASE 6, ISOFORM G"/>
    <property type="match status" value="1"/>
</dbReference>
<evidence type="ECO:0000259" key="1">
    <source>
        <dbReference type="Pfam" id="PF00850"/>
    </source>
</evidence>
<organism evidence="2 3">
    <name type="scientific">Mytilus galloprovincialis</name>
    <name type="common">Mediterranean mussel</name>
    <dbReference type="NCBI Taxonomy" id="29158"/>
    <lineage>
        <taxon>Eukaryota</taxon>
        <taxon>Metazoa</taxon>
        <taxon>Spiralia</taxon>
        <taxon>Lophotrochozoa</taxon>
        <taxon>Mollusca</taxon>
        <taxon>Bivalvia</taxon>
        <taxon>Autobranchia</taxon>
        <taxon>Pteriomorphia</taxon>
        <taxon>Mytilida</taxon>
        <taxon>Mytiloidea</taxon>
        <taxon>Mytilidae</taxon>
        <taxon>Mytilinae</taxon>
        <taxon>Mytilus</taxon>
    </lineage>
</organism>
<proteinExistence type="predicted"/>
<dbReference type="SUPFAM" id="SSF52768">
    <property type="entry name" value="Arginase/deacetylase"/>
    <property type="match status" value="1"/>
</dbReference>
<keyword evidence="3" id="KW-1185">Reference proteome</keyword>
<dbReference type="GO" id="GO:0000118">
    <property type="term" value="C:histone deacetylase complex"/>
    <property type="evidence" value="ECO:0007669"/>
    <property type="project" value="TreeGrafter"/>
</dbReference>
<dbReference type="SMR" id="A0A3R5Q6N9"/>
<dbReference type="InterPro" id="IPR037138">
    <property type="entry name" value="His_deacetylse_dom_sf"/>
</dbReference>
<dbReference type="Proteomes" id="UP000266721">
    <property type="component" value="Unassembled WGS sequence"/>
</dbReference>
<gene>
    <name evidence="2" type="ORF">AM593_05610</name>
</gene>
<dbReference type="GO" id="GO:0004407">
    <property type="term" value="F:histone deacetylase activity"/>
    <property type="evidence" value="ECO:0007669"/>
    <property type="project" value="TreeGrafter"/>
</dbReference>
<protein>
    <submittedName>
        <fullName evidence="2">Histone 10-like deacetylase</fullName>
    </submittedName>
</protein>
<evidence type="ECO:0000313" key="2">
    <source>
        <dbReference type="EMBL" id="OPL20681.1"/>
    </source>
</evidence>
<feature type="domain" description="Histone deacetylase" evidence="1">
    <location>
        <begin position="1"/>
        <end position="107"/>
    </location>
</feature>
<dbReference type="EMBL" id="KV602487">
    <property type="protein sequence ID" value="OPL20681.1"/>
    <property type="molecule type" value="Genomic_DNA"/>
</dbReference>
<dbReference type="GO" id="GO:0040029">
    <property type="term" value="P:epigenetic regulation of gene expression"/>
    <property type="evidence" value="ECO:0007669"/>
    <property type="project" value="TreeGrafter"/>
</dbReference>
<dbReference type="Gene3D" id="3.40.800.20">
    <property type="entry name" value="Histone deacetylase domain"/>
    <property type="match status" value="1"/>
</dbReference>
<name>A0A3R5Q6N9_MYTGA</name>
<reference evidence="2 3" key="1">
    <citation type="journal article" date="2016" name="PLoS ONE">
        <title>A First Insight into the Genome of the Filter-Feeder Mussel Mytilus galloprovincialis.</title>
        <authorList>
            <person name="Murgarella M."/>
            <person name="Puiu D."/>
            <person name="Novoa B."/>
            <person name="Figueras A."/>
            <person name="Posada D."/>
            <person name="Canchaya C."/>
        </authorList>
    </citation>
    <scope>NUCLEOTIDE SEQUENCE [LARGE SCALE GENOMIC DNA]</scope>
    <source>
        <tissue evidence="2">Muscle</tissue>
    </source>
</reference>
<feature type="non-terminal residue" evidence="2">
    <location>
        <position position="126"/>
    </location>
</feature>
<dbReference type="InterPro" id="IPR023801">
    <property type="entry name" value="His_deacetylse_dom"/>
</dbReference>
<dbReference type="PANTHER" id="PTHR10625">
    <property type="entry name" value="HISTONE DEACETYLASE HDAC1-RELATED"/>
    <property type="match status" value="1"/>
</dbReference>
<dbReference type="Pfam" id="PF00850">
    <property type="entry name" value="Hist_deacetyl"/>
    <property type="match status" value="1"/>
</dbReference>